<dbReference type="Proteomes" id="UP000032544">
    <property type="component" value="Unassembled WGS sequence"/>
</dbReference>
<dbReference type="InterPro" id="IPR005094">
    <property type="entry name" value="Endonuclease_MobA/VirD2"/>
</dbReference>
<dbReference type="Pfam" id="PF03432">
    <property type="entry name" value="Relaxase"/>
    <property type="match status" value="1"/>
</dbReference>
<feature type="compositionally biased region" description="Basic residues" evidence="1">
    <location>
        <begin position="288"/>
        <end position="299"/>
    </location>
</feature>
<organism evidence="3 4">
    <name type="scientific">Draconibacterium sediminis</name>
    <dbReference type="NCBI Taxonomy" id="1544798"/>
    <lineage>
        <taxon>Bacteria</taxon>
        <taxon>Pseudomonadati</taxon>
        <taxon>Bacteroidota</taxon>
        <taxon>Bacteroidia</taxon>
        <taxon>Marinilabiliales</taxon>
        <taxon>Prolixibacteraceae</taxon>
        <taxon>Draconibacterium</taxon>
    </lineage>
</organism>
<feature type="compositionally biased region" description="Basic and acidic residues" evidence="1">
    <location>
        <begin position="274"/>
        <end position="285"/>
    </location>
</feature>
<evidence type="ECO:0000259" key="2">
    <source>
        <dbReference type="Pfam" id="PF03432"/>
    </source>
</evidence>
<proteinExistence type="predicted"/>
<dbReference type="AlphaFoldDB" id="A0A0D8JBL1"/>
<reference evidence="3 4" key="1">
    <citation type="submission" date="2014-09" db="EMBL/GenBank/DDBJ databases">
        <title>Draft Genome Sequence of Draconibacterium sp. JN14CK-3.</title>
        <authorList>
            <person name="Dong C."/>
            <person name="Lai Q."/>
            <person name="Shao Z."/>
        </authorList>
    </citation>
    <scope>NUCLEOTIDE SEQUENCE [LARGE SCALE GENOMIC DNA]</scope>
    <source>
        <strain evidence="3 4">JN14CK-3</strain>
    </source>
</reference>
<evidence type="ECO:0000313" key="3">
    <source>
        <dbReference type="EMBL" id="KJF44129.1"/>
    </source>
</evidence>
<dbReference type="OrthoDB" id="1525197at2"/>
<evidence type="ECO:0000313" key="4">
    <source>
        <dbReference type="Proteomes" id="UP000032544"/>
    </source>
</evidence>
<feature type="domain" description="MobA/VirD2-like nuclease" evidence="2">
    <location>
        <begin position="17"/>
        <end position="146"/>
    </location>
</feature>
<dbReference type="EMBL" id="JRHC01000001">
    <property type="protein sequence ID" value="KJF44129.1"/>
    <property type="molecule type" value="Genomic_DNA"/>
</dbReference>
<dbReference type="RefSeq" id="WP_045025694.1">
    <property type="nucleotide sequence ID" value="NZ_JRHC01000001.1"/>
</dbReference>
<protein>
    <submittedName>
        <fullName evidence="3">Mobilization protein</fullName>
    </submittedName>
</protein>
<keyword evidence="4" id="KW-1185">Reference proteome</keyword>
<feature type="region of interest" description="Disordered" evidence="1">
    <location>
        <begin position="274"/>
        <end position="299"/>
    </location>
</feature>
<accession>A0A0D8JBL1</accession>
<comment type="caution">
    <text evidence="3">The sequence shown here is derived from an EMBL/GenBank/DDBJ whole genome shotgun (WGS) entry which is preliminary data.</text>
</comment>
<sequence length="299" mass="34715">MIAKITTGGDFAGAVNYILAPKKAAELLMGEGVRLKNTNSITKSFVAQTELNSRVSKPVGHISLDFSVQDKAKLNNEFLLKIADDYLNRMGIVNTQFIIARHYDKEHPHIHIVFNRVNNLGKTISNKNDRYRSEKICKELTRENDLYFAKGKENVNVHRLKEPDKTKYEIYSCLKELVPKCKDMDELEAKLNKEGITVNYKCRGNTNVVQGISFTKNDLKFNGSKIDRQFSYSKIKYKLDENKRQEYFAVIDNPSLDQAFYQLIKEGLLEAEKDERRQSRKETYQRIKPIKKKNRGYRM</sequence>
<evidence type="ECO:0000256" key="1">
    <source>
        <dbReference type="SAM" id="MobiDB-lite"/>
    </source>
</evidence>
<name>A0A0D8JBL1_9BACT</name>
<dbReference type="PATRIC" id="fig|1544798.3.peg.189"/>
<dbReference type="STRING" id="1544798.LH29_00930"/>
<gene>
    <name evidence="3" type="ORF">LH29_00930</name>
</gene>